<dbReference type="PROSITE" id="PS00198">
    <property type="entry name" value="4FE4S_FER_1"/>
    <property type="match status" value="2"/>
</dbReference>
<keyword evidence="7" id="KW-0456">Lyase</keyword>
<gene>
    <name evidence="7" type="ORF">EFBL_1470</name>
</gene>
<keyword evidence="1" id="KW-0004">4Fe-4S</keyword>
<organism evidence="7 8">
    <name type="scientific">Effusibacillus lacus</name>
    <dbReference type="NCBI Taxonomy" id="1348429"/>
    <lineage>
        <taxon>Bacteria</taxon>
        <taxon>Bacillati</taxon>
        <taxon>Bacillota</taxon>
        <taxon>Bacilli</taxon>
        <taxon>Bacillales</taxon>
        <taxon>Alicyclobacillaceae</taxon>
        <taxon>Effusibacillus</taxon>
    </lineage>
</organism>
<dbReference type="InterPro" id="IPR017896">
    <property type="entry name" value="4Fe4S_Fe-S-bd"/>
</dbReference>
<evidence type="ECO:0000256" key="5">
    <source>
        <dbReference type="ARBA" id="ARBA00023014"/>
    </source>
</evidence>
<dbReference type="GO" id="GO:0009060">
    <property type="term" value="P:aerobic respiration"/>
    <property type="evidence" value="ECO:0007669"/>
    <property type="project" value="TreeGrafter"/>
</dbReference>
<evidence type="ECO:0000256" key="4">
    <source>
        <dbReference type="ARBA" id="ARBA00023004"/>
    </source>
</evidence>
<dbReference type="SUPFAM" id="SSF54862">
    <property type="entry name" value="4Fe-4S ferredoxins"/>
    <property type="match status" value="1"/>
</dbReference>
<name>A0A292YMW9_9BACL</name>
<feature type="domain" description="4Fe-4S ferredoxin-type" evidence="6">
    <location>
        <begin position="29"/>
        <end position="58"/>
    </location>
</feature>
<keyword evidence="4" id="KW-0408">Iron</keyword>
<dbReference type="EMBL" id="BDUF01000033">
    <property type="protein sequence ID" value="GAX89845.1"/>
    <property type="molecule type" value="Genomic_DNA"/>
</dbReference>
<dbReference type="OrthoDB" id="9779457at2"/>
<keyword evidence="3" id="KW-0677">Repeat</keyword>
<evidence type="ECO:0000256" key="3">
    <source>
        <dbReference type="ARBA" id="ARBA00022737"/>
    </source>
</evidence>
<evidence type="ECO:0000256" key="2">
    <source>
        <dbReference type="ARBA" id="ARBA00022723"/>
    </source>
</evidence>
<dbReference type="GO" id="GO:0016829">
    <property type="term" value="F:lyase activity"/>
    <property type="evidence" value="ECO:0007669"/>
    <property type="project" value="UniProtKB-KW"/>
</dbReference>
<dbReference type="GO" id="GO:0046872">
    <property type="term" value="F:metal ion binding"/>
    <property type="evidence" value="ECO:0007669"/>
    <property type="project" value="UniProtKB-KW"/>
</dbReference>
<comment type="caution">
    <text evidence="7">The sequence shown here is derived from an EMBL/GenBank/DDBJ whole genome shotgun (WGS) entry which is preliminary data.</text>
</comment>
<proteinExistence type="predicted"/>
<dbReference type="RefSeq" id="WP_096181546.1">
    <property type="nucleotide sequence ID" value="NZ_BDUF01000033.1"/>
</dbReference>
<evidence type="ECO:0000313" key="8">
    <source>
        <dbReference type="Proteomes" id="UP000217785"/>
    </source>
</evidence>
<protein>
    <submittedName>
        <fullName evidence="7">Formate hydrogenlyase complex iron-sulfur subunit</fullName>
    </submittedName>
</protein>
<dbReference type="PROSITE" id="PS51379">
    <property type="entry name" value="4FE4S_FER_2"/>
    <property type="match status" value="2"/>
</dbReference>
<evidence type="ECO:0000259" key="6">
    <source>
        <dbReference type="PROSITE" id="PS51379"/>
    </source>
</evidence>
<dbReference type="GO" id="GO:0003954">
    <property type="term" value="F:NADH dehydrogenase activity"/>
    <property type="evidence" value="ECO:0007669"/>
    <property type="project" value="TreeGrafter"/>
</dbReference>
<dbReference type="Gene3D" id="3.30.70.3270">
    <property type="match status" value="1"/>
</dbReference>
<dbReference type="InterPro" id="IPR017900">
    <property type="entry name" value="4Fe4S_Fe_S_CS"/>
</dbReference>
<dbReference type="InterPro" id="IPR010226">
    <property type="entry name" value="NADH_quinone_OxRdtase_chainI"/>
</dbReference>
<keyword evidence="8" id="KW-1185">Reference proteome</keyword>
<keyword evidence="2" id="KW-0479">Metal-binding</keyword>
<feature type="domain" description="4Fe-4S ferredoxin-type" evidence="6">
    <location>
        <begin position="62"/>
        <end position="91"/>
    </location>
</feature>
<dbReference type="GO" id="GO:0016020">
    <property type="term" value="C:membrane"/>
    <property type="evidence" value="ECO:0007669"/>
    <property type="project" value="InterPro"/>
</dbReference>
<evidence type="ECO:0000313" key="7">
    <source>
        <dbReference type="EMBL" id="GAX89845.1"/>
    </source>
</evidence>
<evidence type="ECO:0000256" key="1">
    <source>
        <dbReference type="ARBA" id="ARBA00022485"/>
    </source>
</evidence>
<dbReference type="Pfam" id="PF12838">
    <property type="entry name" value="Fer4_7"/>
    <property type="match status" value="1"/>
</dbReference>
<dbReference type="Proteomes" id="UP000217785">
    <property type="component" value="Unassembled WGS sequence"/>
</dbReference>
<dbReference type="PANTHER" id="PTHR10849">
    <property type="entry name" value="NADH DEHYDROGENASE UBIQUINONE IRON-SULFUR PROTEIN 8, MITOCHONDRIAL"/>
    <property type="match status" value="1"/>
</dbReference>
<keyword evidence="5" id="KW-0411">Iron-sulfur</keyword>
<reference evidence="8" key="1">
    <citation type="submission" date="2017-07" db="EMBL/GenBank/DDBJ databases">
        <title>Draft genome sequence of Effusibacillus lacus strain skLN1.</title>
        <authorList>
            <person name="Watanabe M."/>
            <person name="Kojima H."/>
            <person name="Fukui M."/>
        </authorList>
    </citation>
    <scope>NUCLEOTIDE SEQUENCE [LARGE SCALE GENOMIC DNA]</scope>
    <source>
        <strain evidence="8">skLN1</strain>
    </source>
</reference>
<accession>A0A292YMW9</accession>
<dbReference type="AlphaFoldDB" id="A0A292YMW9"/>
<dbReference type="GO" id="GO:0051539">
    <property type="term" value="F:4 iron, 4 sulfur cluster binding"/>
    <property type="evidence" value="ECO:0007669"/>
    <property type="project" value="UniProtKB-KW"/>
</dbReference>
<dbReference type="PANTHER" id="PTHR10849:SF35">
    <property type="entry name" value="FORMATE HYDROGENLYASE SUBUNIT 6-RELATED"/>
    <property type="match status" value="1"/>
</dbReference>
<sequence length="122" mass="13414">MFDILWKIFKTGTVTKEMPLEAAPSRFRGKPIFLSNECTECGVCVASCPTGAIQFHPKEDSSELVLSYATCIFCGICAEVCETQMIKMTNEYRLATKNKQDLIQTAQVTVKPSELAPVGKGV</sequence>